<protein>
    <recommendedName>
        <fullName evidence="9">Thiamine pyrophosphate-binding protein</fullName>
    </recommendedName>
</protein>
<dbReference type="CDD" id="cd00568">
    <property type="entry name" value="TPP_enzymes"/>
    <property type="match status" value="1"/>
</dbReference>
<dbReference type="InterPro" id="IPR011766">
    <property type="entry name" value="TPP_enzyme_TPP-bd"/>
</dbReference>
<feature type="domain" description="Thiamine pyrophosphate enzyme central" evidence="4">
    <location>
        <begin position="181"/>
        <end position="312"/>
    </location>
</feature>
<dbReference type="RefSeq" id="WP_054292662.1">
    <property type="nucleotide sequence ID" value="NZ_CP012752.1"/>
</dbReference>
<dbReference type="GO" id="GO:0009097">
    <property type="term" value="P:isoleucine biosynthetic process"/>
    <property type="evidence" value="ECO:0007669"/>
    <property type="project" value="TreeGrafter"/>
</dbReference>
<evidence type="ECO:0000313" key="8">
    <source>
        <dbReference type="Proteomes" id="UP000063699"/>
    </source>
</evidence>
<accession>A0A0N7F489</accession>
<dbReference type="Pfam" id="PF02775">
    <property type="entry name" value="TPP_enzyme_C"/>
    <property type="match status" value="1"/>
</dbReference>
<dbReference type="InterPro" id="IPR012001">
    <property type="entry name" value="Thiamin_PyroP_enz_TPP-bd_dom"/>
</dbReference>
<evidence type="ECO:0000256" key="3">
    <source>
        <dbReference type="RuleBase" id="RU362132"/>
    </source>
</evidence>
<dbReference type="OrthoDB" id="3203527at2"/>
<evidence type="ECO:0000259" key="4">
    <source>
        <dbReference type="Pfam" id="PF00205"/>
    </source>
</evidence>
<evidence type="ECO:0008006" key="9">
    <source>
        <dbReference type="Google" id="ProtNLM"/>
    </source>
</evidence>
<dbReference type="GO" id="GO:0005948">
    <property type="term" value="C:acetolactate synthase complex"/>
    <property type="evidence" value="ECO:0007669"/>
    <property type="project" value="TreeGrafter"/>
</dbReference>
<dbReference type="InterPro" id="IPR029035">
    <property type="entry name" value="DHS-like_NAD/FAD-binding_dom"/>
</dbReference>
<evidence type="ECO:0000256" key="2">
    <source>
        <dbReference type="ARBA" id="ARBA00023052"/>
    </source>
</evidence>
<feature type="domain" description="Thiamine pyrophosphate enzyme N-terminal TPP-binding" evidence="6">
    <location>
        <begin position="3"/>
        <end position="103"/>
    </location>
</feature>
<dbReference type="Gene3D" id="3.40.50.970">
    <property type="match status" value="2"/>
</dbReference>
<dbReference type="GO" id="GO:0030976">
    <property type="term" value="F:thiamine pyrophosphate binding"/>
    <property type="evidence" value="ECO:0007669"/>
    <property type="project" value="InterPro"/>
</dbReference>
<dbReference type="GO" id="GO:0003984">
    <property type="term" value="F:acetolactate synthase activity"/>
    <property type="evidence" value="ECO:0007669"/>
    <property type="project" value="TreeGrafter"/>
</dbReference>
<dbReference type="AlphaFoldDB" id="A0A0N7F489"/>
<evidence type="ECO:0000313" key="7">
    <source>
        <dbReference type="EMBL" id="ALG10759.1"/>
    </source>
</evidence>
<dbReference type="InterPro" id="IPR045229">
    <property type="entry name" value="TPP_enz"/>
</dbReference>
<reference evidence="7 8" key="1">
    <citation type="submission" date="2015-07" db="EMBL/GenBank/DDBJ databases">
        <title>Genome sequencing of Kibdelosporangium phytohabitans.</title>
        <authorList>
            <person name="Qin S."/>
            <person name="Xing K."/>
        </authorList>
    </citation>
    <scope>NUCLEOTIDE SEQUENCE [LARGE SCALE GENOMIC DNA]</scope>
    <source>
        <strain evidence="7 8">KLBMP1111</strain>
    </source>
</reference>
<dbReference type="PANTHER" id="PTHR18968:SF13">
    <property type="entry name" value="ACETOLACTATE SYNTHASE CATALYTIC SUBUNIT, MITOCHONDRIAL"/>
    <property type="match status" value="1"/>
</dbReference>
<dbReference type="GO" id="GO:0050660">
    <property type="term" value="F:flavin adenine dinucleotide binding"/>
    <property type="evidence" value="ECO:0007669"/>
    <property type="project" value="TreeGrafter"/>
</dbReference>
<keyword evidence="2 3" id="KW-0786">Thiamine pyrophosphate</keyword>
<dbReference type="SUPFAM" id="SSF52518">
    <property type="entry name" value="Thiamin diphosphate-binding fold (THDP-binding)"/>
    <property type="match status" value="2"/>
</dbReference>
<dbReference type="InterPro" id="IPR012000">
    <property type="entry name" value="Thiamin_PyroP_enz_cen_dom"/>
</dbReference>
<dbReference type="Pfam" id="PF02776">
    <property type="entry name" value="TPP_enzyme_N"/>
    <property type="match status" value="1"/>
</dbReference>
<proteinExistence type="inferred from homology"/>
<dbReference type="SUPFAM" id="SSF52467">
    <property type="entry name" value="DHS-like NAD/FAD-binding domain"/>
    <property type="match status" value="1"/>
</dbReference>
<feature type="domain" description="Thiamine pyrophosphate enzyme TPP-binding" evidence="5">
    <location>
        <begin position="375"/>
        <end position="503"/>
    </location>
</feature>
<dbReference type="STRING" id="860235.AOZ06_31175"/>
<dbReference type="Pfam" id="PF00205">
    <property type="entry name" value="TPP_enzyme_M"/>
    <property type="match status" value="1"/>
</dbReference>
<dbReference type="GO" id="GO:0009099">
    <property type="term" value="P:L-valine biosynthetic process"/>
    <property type="evidence" value="ECO:0007669"/>
    <property type="project" value="TreeGrafter"/>
</dbReference>
<keyword evidence="8" id="KW-1185">Reference proteome</keyword>
<gene>
    <name evidence="7" type="ORF">AOZ06_31175</name>
</gene>
<organism evidence="7 8">
    <name type="scientific">Kibdelosporangium phytohabitans</name>
    <dbReference type="NCBI Taxonomy" id="860235"/>
    <lineage>
        <taxon>Bacteria</taxon>
        <taxon>Bacillati</taxon>
        <taxon>Actinomycetota</taxon>
        <taxon>Actinomycetes</taxon>
        <taxon>Pseudonocardiales</taxon>
        <taxon>Pseudonocardiaceae</taxon>
        <taxon>Kibdelosporangium</taxon>
    </lineage>
</organism>
<evidence type="ECO:0000259" key="5">
    <source>
        <dbReference type="Pfam" id="PF02775"/>
    </source>
</evidence>
<evidence type="ECO:0000256" key="1">
    <source>
        <dbReference type="ARBA" id="ARBA00007812"/>
    </source>
</evidence>
<name>A0A0N7F489_9PSEU</name>
<evidence type="ECO:0000259" key="6">
    <source>
        <dbReference type="Pfam" id="PF02776"/>
    </source>
</evidence>
<dbReference type="PANTHER" id="PTHR18968">
    <property type="entry name" value="THIAMINE PYROPHOSPHATE ENZYMES"/>
    <property type="match status" value="1"/>
</dbReference>
<dbReference type="EMBL" id="CP012752">
    <property type="protein sequence ID" value="ALG10759.1"/>
    <property type="molecule type" value="Genomic_DNA"/>
</dbReference>
<comment type="similarity">
    <text evidence="1 3">Belongs to the TPP enzyme family.</text>
</comment>
<dbReference type="InterPro" id="IPR029061">
    <property type="entry name" value="THDP-binding"/>
</dbReference>
<dbReference type="CDD" id="cd07035">
    <property type="entry name" value="TPP_PYR_POX_like"/>
    <property type="match status" value="1"/>
</dbReference>
<dbReference type="Gene3D" id="3.40.50.1220">
    <property type="entry name" value="TPP-binding domain"/>
    <property type="match status" value="1"/>
</dbReference>
<dbReference type="KEGG" id="kphy:AOZ06_31175"/>
<dbReference type="Proteomes" id="UP000063699">
    <property type="component" value="Chromosome"/>
</dbReference>
<dbReference type="GO" id="GO:0000287">
    <property type="term" value="F:magnesium ion binding"/>
    <property type="evidence" value="ECO:0007669"/>
    <property type="project" value="InterPro"/>
</dbReference>
<sequence length="550" mass="56563">MTTVADAVASGLSALGVRHTFGVVGTGNVRIVAALAGTSIRYVPARHEGGTVAMADAYHRVSGEVGVCTVTYGPGLANAANALSDAVRNRSAVVLLCGAPKAQRYIDIDQETLVASLGATAVSLTDPTDVTVTLSHAFRLARSEHRAVVLFLPVDLLGSPAEPQRAVAATRPTTGAPPPVVDELAERLTAARRPLLLAGLGAWRAGAGPAIAGLADRCGGLLANTLLAKGIFGTNPRSLGVGGSLASPVAAKLIGDADLVIAFGTSLGEWTTHGGRLFSRDTVVAQVDTRAEQISPRTDLAVTGDARAVALALNRVVRAAPTSDWRTRVADQLELASWDQQAYADQSTADRIDPRTLTMALTDLLPGNRILVTDGGHFICWPGMYWPVADPSSFVFTGVAVQSIGMGFAGATGAAAARPGHTVVLAAGDGGALMGLSELETLIRTAGSALVVVYDDAAYGAEVHMFAGLDASAGTIFTDTDFAGLATSLGARAAVVRTTADLDVVRRWRDGGCAGTLLLDCKVVRDVVSEHMVEMVRPVATTPATAPEPA</sequence>